<evidence type="ECO:0000259" key="1">
    <source>
        <dbReference type="Pfam" id="PF26355"/>
    </source>
</evidence>
<protein>
    <recommendedName>
        <fullName evidence="1">vWA-MoxR associated protein N-terminal HTH domain-containing protein</fullName>
    </recommendedName>
</protein>
<proteinExistence type="predicted"/>
<reference evidence="3" key="1">
    <citation type="submission" date="2017-05" db="EMBL/GenBank/DDBJ databases">
        <title>Physiological properties and genetic analysis related to exopolysaccharide production of fresh-water unicellular cyanobacterium Aphanothece sacrum, Suizenji Nori, that has been cultured as a food source in Japan.</title>
        <authorList>
            <person name="Kanesaki Y."/>
            <person name="Yoshikawa S."/>
            <person name="Ohki K."/>
        </authorList>
    </citation>
    <scope>NUCLEOTIDE SEQUENCE [LARGE SCALE GENOMIC DNA]</scope>
    <source>
        <strain evidence="3">FPU1</strain>
    </source>
</reference>
<evidence type="ECO:0000313" key="2">
    <source>
        <dbReference type="EMBL" id="GBF82747.1"/>
    </source>
</evidence>
<feature type="domain" description="vWA-MoxR associated protein N-terminal HTH" evidence="1">
    <location>
        <begin position="1"/>
        <end position="83"/>
    </location>
</feature>
<dbReference type="Pfam" id="PF26355">
    <property type="entry name" value="HTH_VMAP-M9"/>
    <property type="match status" value="1"/>
</dbReference>
<name>A0A401INC7_APHSA</name>
<dbReference type="OrthoDB" id="568954at2"/>
<keyword evidence="3" id="KW-1185">Reference proteome</keyword>
<dbReference type="EMBL" id="BDQK01000017">
    <property type="protein sequence ID" value="GBF82747.1"/>
    <property type="molecule type" value="Genomic_DNA"/>
</dbReference>
<organism evidence="2 3">
    <name type="scientific">Aphanothece sacrum FPU1</name>
    <dbReference type="NCBI Taxonomy" id="1920663"/>
    <lineage>
        <taxon>Bacteria</taxon>
        <taxon>Bacillati</taxon>
        <taxon>Cyanobacteriota</taxon>
        <taxon>Cyanophyceae</taxon>
        <taxon>Oscillatoriophycideae</taxon>
        <taxon>Chroococcales</taxon>
        <taxon>Aphanothecaceae</taxon>
        <taxon>Aphanothece</taxon>
    </lineage>
</organism>
<dbReference type="Proteomes" id="UP000287247">
    <property type="component" value="Unassembled WGS sequence"/>
</dbReference>
<evidence type="ECO:0000313" key="3">
    <source>
        <dbReference type="Proteomes" id="UP000287247"/>
    </source>
</evidence>
<dbReference type="InterPro" id="IPR058651">
    <property type="entry name" value="HTH_VMAP-M9"/>
</dbReference>
<dbReference type="AlphaFoldDB" id="A0A401INC7"/>
<gene>
    <name evidence="2" type="ORF">AsFPU1_4181</name>
</gene>
<accession>A0A401INC7</accession>
<comment type="caution">
    <text evidence="2">The sequence shown here is derived from an EMBL/GenBank/DDBJ whole genome shotgun (WGS) entry which is preliminary data.</text>
</comment>
<dbReference type="RefSeq" id="WP_124973244.1">
    <property type="nucleotide sequence ID" value="NZ_BDQK01000017.1"/>
</dbReference>
<sequence>MNSQELVSYLDELIFSSTGKHIDSLQMSILKGVLNGQKYADIAKEYNCSKGHTKDEAYKLWQVLSDTLGEDINKSNFRATVERVVGKNNYGIIVNSSQVDKLNFCSNSYPDIEENNDIIPDDQIIIDSIQKKTKRETIPRLVKLGLTVEQIAEVLELSIQEVSKIIASQNL</sequence>